<dbReference type="PANTHER" id="PTHR11017:SF563">
    <property type="entry name" value="TMV RESISTANCE PROTEIN N-LIKE"/>
    <property type="match status" value="1"/>
</dbReference>
<evidence type="ECO:0000256" key="3">
    <source>
        <dbReference type="ARBA" id="ARBA00022821"/>
    </source>
</evidence>
<organism evidence="5 6">
    <name type="scientific">Pyrus ussuriensis x Pyrus communis</name>
    <dbReference type="NCBI Taxonomy" id="2448454"/>
    <lineage>
        <taxon>Eukaryota</taxon>
        <taxon>Viridiplantae</taxon>
        <taxon>Streptophyta</taxon>
        <taxon>Embryophyta</taxon>
        <taxon>Tracheophyta</taxon>
        <taxon>Spermatophyta</taxon>
        <taxon>Magnoliopsida</taxon>
        <taxon>eudicotyledons</taxon>
        <taxon>Gunneridae</taxon>
        <taxon>Pentapetalae</taxon>
        <taxon>rosids</taxon>
        <taxon>fabids</taxon>
        <taxon>Rosales</taxon>
        <taxon>Rosaceae</taxon>
        <taxon>Amygdaloideae</taxon>
        <taxon>Maleae</taxon>
        <taxon>Pyrus</taxon>
    </lineage>
</organism>
<sequence>MILKRKKTSDHVVLPVFYDVDPSHVRNQTGSLAKLFARHQKTQSCDTIKEWREALAEAANLAGMVLQNEADRHESKFITKIVKVIEDKLRRTTSSVHPQLVGIDSRAENINLWLQDRSNDVGILVIHGMRGIGKTTIAKFVYDSNFRRFPRSSFVENIREISEQSNGLIQIQKQLLHDISNRRKVEIHSIREGMTRMQDAISCKKVLLVLDDVDHKDQLLDVVFGMREQFYPGSKIIITTSYAGLLNAYQQVKFYRVETWNGVESLKLFSLHAFGQEYPLECYMEHSRRLVQHCEGLPLALKILGSFAVRKLEAIPDGQIWKKLKLSYDSLQDNHDQDLFLHIARFFIGMGQDVIVSILDDCDFFTDVGMQNLIDRYLVRIDKYKTIQMHHMIRDMGREIVLLESKEPGQRSRLWHHKDSFEVLKENKGTQKIEGLCLMNMKMHPEYAPSRNSDDQLVFETNALVLRLNGSYKEFPTGLRWLCWLQFPSDFLPNNFPLESLVALEMCYSSLRRVWKGTEYLPSLKILNLSHSHGLKVTPDFWPVPNLERLILKDCASLVDVHESIGNLGRLVCLNMEDCKNLKKVPKNISMLTSLETLIISGCSKVEVFPTEISQMESLKVFEADDVPIHQLRTASQWWTLWPRKSVGISWASYLPHNLVTLSLRKCNLSNDNFPRDFGNLPSLQKLDLSRNSVCSLPDCVRGVRGLLELSFEGCKRLKSLLRLPNVGELEVHNCESLEIITFQSLSASRICATMNSNFNLVEVEYWYKLQPLELVDVEMINLLGLSNLNLNETIMMKISSPFSYGRSMTHSLQGLYEYGIFSTFLPGHYEVPQYGSFSHKSRGPSISFTVPSLPTLRIRGLNFFYVYEKSNSINFAEITADNNVPHPVIMKVSNKSKVLKWIYGPTFFCVPGYGLDVIWLSHWKFGNKLEGGDEVTFSVFTKFWLQIKEWDLKLVYYEEEDEMTRQHNTTEPFYPCVIAGDLSCNLVSGAHVLFPLMNMSIGDMLTSAWFNRVTGDVDEITGMLFSVLYDFAPTFM</sequence>
<dbReference type="GO" id="GO:0006952">
    <property type="term" value="P:defense response"/>
    <property type="evidence" value="ECO:0007669"/>
    <property type="project" value="UniProtKB-KW"/>
</dbReference>
<reference evidence="5 6" key="3">
    <citation type="submission" date="2019-11" db="EMBL/GenBank/DDBJ databases">
        <title>A de novo genome assembly of a pear dwarfing rootstock.</title>
        <authorList>
            <person name="Wang F."/>
            <person name="Wang J."/>
            <person name="Li S."/>
            <person name="Zhang Y."/>
            <person name="Fang M."/>
            <person name="Ma L."/>
            <person name="Zhao Y."/>
            <person name="Jiang S."/>
        </authorList>
    </citation>
    <scope>NUCLEOTIDE SEQUENCE [LARGE SCALE GENOMIC DNA]</scope>
    <source>
        <strain evidence="5">S2</strain>
        <tissue evidence="5">Leaf</tissue>
    </source>
</reference>
<dbReference type="SUPFAM" id="SSF52200">
    <property type="entry name" value="Toll/Interleukin receptor TIR domain"/>
    <property type="match status" value="1"/>
</dbReference>
<dbReference type="GO" id="GO:0007165">
    <property type="term" value="P:signal transduction"/>
    <property type="evidence" value="ECO:0007669"/>
    <property type="project" value="InterPro"/>
</dbReference>
<dbReference type="SUPFAM" id="SSF52058">
    <property type="entry name" value="L domain-like"/>
    <property type="match status" value="1"/>
</dbReference>
<accession>A0A5N5FVR7</accession>
<dbReference type="Gene3D" id="3.80.10.10">
    <property type="entry name" value="Ribonuclease Inhibitor"/>
    <property type="match status" value="2"/>
</dbReference>
<dbReference type="SUPFAM" id="SSF46785">
    <property type="entry name" value="Winged helix' DNA-binding domain"/>
    <property type="match status" value="1"/>
</dbReference>
<dbReference type="Pfam" id="PF23282">
    <property type="entry name" value="WHD_ROQ1"/>
    <property type="match status" value="1"/>
</dbReference>
<dbReference type="PANTHER" id="PTHR11017">
    <property type="entry name" value="LEUCINE-RICH REPEAT-CONTAINING PROTEIN"/>
    <property type="match status" value="1"/>
</dbReference>
<gene>
    <name evidence="5" type="ORF">D8674_003369</name>
</gene>
<dbReference type="InterPro" id="IPR000157">
    <property type="entry name" value="TIR_dom"/>
</dbReference>
<keyword evidence="3" id="KW-0611">Plant defense</keyword>
<dbReference type="PROSITE" id="PS50104">
    <property type="entry name" value="TIR"/>
    <property type="match status" value="1"/>
</dbReference>
<dbReference type="InterPro" id="IPR058192">
    <property type="entry name" value="WHD_ROQ1-like"/>
</dbReference>
<name>A0A5N5FVR7_9ROSA</name>
<dbReference type="InterPro" id="IPR035897">
    <property type="entry name" value="Toll_tir_struct_dom_sf"/>
</dbReference>
<dbReference type="Proteomes" id="UP000327157">
    <property type="component" value="Chromosome 10"/>
</dbReference>
<proteinExistence type="predicted"/>
<dbReference type="InterPro" id="IPR027417">
    <property type="entry name" value="P-loop_NTPase"/>
</dbReference>
<dbReference type="SUPFAM" id="SSF52540">
    <property type="entry name" value="P-loop containing nucleoside triphosphate hydrolases"/>
    <property type="match status" value="1"/>
</dbReference>
<protein>
    <submittedName>
        <fullName evidence="5">TMV resistance protein N-like</fullName>
    </submittedName>
</protein>
<dbReference type="InterPro" id="IPR036390">
    <property type="entry name" value="WH_DNA-bd_sf"/>
</dbReference>
<dbReference type="Gene3D" id="3.40.50.300">
    <property type="entry name" value="P-loop containing nucleotide triphosphate hydrolases"/>
    <property type="match status" value="1"/>
</dbReference>
<feature type="domain" description="TIR" evidence="4">
    <location>
        <begin position="1"/>
        <end position="89"/>
    </location>
</feature>
<dbReference type="GO" id="GO:0043531">
    <property type="term" value="F:ADP binding"/>
    <property type="evidence" value="ECO:0007669"/>
    <property type="project" value="InterPro"/>
</dbReference>
<dbReference type="OrthoDB" id="1901675at2759"/>
<evidence type="ECO:0000313" key="5">
    <source>
        <dbReference type="EMBL" id="KAB2602364.1"/>
    </source>
</evidence>
<keyword evidence="1" id="KW-0433">Leucine-rich repeat</keyword>
<dbReference type="Gene3D" id="3.40.50.10140">
    <property type="entry name" value="Toll/interleukin-1 receptor homology (TIR) domain"/>
    <property type="match status" value="1"/>
</dbReference>
<dbReference type="Pfam" id="PF00931">
    <property type="entry name" value="NB-ARC"/>
    <property type="match status" value="1"/>
</dbReference>
<dbReference type="PRINTS" id="PR00364">
    <property type="entry name" value="DISEASERSIST"/>
</dbReference>
<dbReference type="InterPro" id="IPR044974">
    <property type="entry name" value="Disease_R_plants"/>
</dbReference>
<evidence type="ECO:0000256" key="2">
    <source>
        <dbReference type="ARBA" id="ARBA00022737"/>
    </source>
</evidence>
<dbReference type="AlphaFoldDB" id="A0A5N5FVR7"/>
<dbReference type="InterPro" id="IPR032675">
    <property type="entry name" value="LRR_dom_sf"/>
</dbReference>
<evidence type="ECO:0000256" key="1">
    <source>
        <dbReference type="ARBA" id="ARBA00022614"/>
    </source>
</evidence>
<keyword evidence="6" id="KW-1185">Reference proteome</keyword>
<dbReference type="Gene3D" id="1.10.8.430">
    <property type="entry name" value="Helical domain of apoptotic protease-activating factors"/>
    <property type="match status" value="1"/>
</dbReference>
<keyword evidence="2" id="KW-0677">Repeat</keyword>
<dbReference type="InterPro" id="IPR002182">
    <property type="entry name" value="NB-ARC"/>
</dbReference>
<reference evidence="6" key="2">
    <citation type="submission" date="2019-10" db="EMBL/GenBank/DDBJ databases">
        <title>A de novo genome assembly of a pear dwarfing rootstock.</title>
        <authorList>
            <person name="Wang F."/>
            <person name="Wang J."/>
            <person name="Li S."/>
            <person name="Zhang Y."/>
            <person name="Fang M."/>
            <person name="Ma L."/>
            <person name="Zhao Y."/>
            <person name="Jiang S."/>
        </authorList>
    </citation>
    <scope>NUCLEOTIDE SEQUENCE [LARGE SCALE GENOMIC DNA]</scope>
</reference>
<comment type="caution">
    <text evidence="5">The sequence shown here is derived from an EMBL/GenBank/DDBJ whole genome shotgun (WGS) entry which is preliminary data.</text>
</comment>
<dbReference type="InterPro" id="IPR042197">
    <property type="entry name" value="Apaf_helical"/>
</dbReference>
<evidence type="ECO:0000313" key="6">
    <source>
        <dbReference type="Proteomes" id="UP000327157"/>
    </source>
</evidence>
<reference evidence="5 6" key="1">
    <citation type="submission" date="2019-09" db="EMBL/GenBank/DDBJ databases">
        <authorList>
            <person name="Ou C."/>
        </authorList>
    </citation>
    <scope>NUCLEOTIDE SEQUENCE [LARGE SCALE GENOMIC DNA]</scope>
    <source>
        <strain evidence="5">S2</strain>
        <tissue evidence="5">Leaf</tissue>
    </source>
</reference>
<dbReference type="Pfam" id="PF01582">
    <property type="entry name" value="TIR"/>
    <property type="match status" value="1"/>
</dbReference>
<dbReference type="EMBL" id="SMOL01000695">
    <property type="protein sequence ID" value="KAB2602364.1"/>
    <property type="molecule type" value="Genomic_DNA"/>
</dbReference>
<evidence type="ECO:0000259" key="4">
    <source>
        <dbReference type="PROSITE" id="PS50104"/>
    </source>
</evidence>